<gene>
    <name evidence="1" type="ORF">HMPREF0534_1235</name>
</gene>
<reference evidence="1 2" key="1">
    <citation type="submission" date="2009-01" db="EMBL/GenBank/DDBJ databases">
        <authorList>
            <person name="Qin X."/>
            <person name="Bachman B."/>
            <person name="Battles P."/>
            <person name="Bell A."/>
            <person name="Bess C."/>
            <person name="Bickham C."/>
            <person name="Chaboub L."/>
            <person name="Chen D."/>
            <person name="Coyle M."/>
            <person name="Deiros D.R."/>
            <person name="Dinh H."/>
            <person name="Forbes L."/>
            <person name="Fowler G."/>
            <person name="Francisco L."/>
            <person name="Fu Q."/>
            <person name="Gubbala S."/>
            <person name="Hale W."/>
            <person name="Han Y."/>
            <person name="Hemphill L."/>
            <person name="Highlander S.K."/>
            <person name="Hirani K."/>
            <person name="Hogues M."/>
            <person name="Jackson L."/>
            <person name="Jakkamsetti A."/>
            <person name="Javaid M."/>
            <person name="Jiang H."/>
            <person name="Korchina V."/>
            <person name="Kovar C."/>
            <person name="Lara F."/>
            <person name="Lee S."/>
            <person name="Mata R."/>
            <person name="Mathew T."/>
            <person name="Moen C."/>
            <person name="Morales K."/>
            <person name="Munidasa M."/>
            <person name="Nazareth L."/>
            <person name="Ngo R."/>
            <person name="Nguyen L."/>
            <person name="Okwuonu G."/>
            <person name="Ongeri F."/>
            <person name="Patil S."/>
            <person name="Petrosino J."/>
            <person name="Pham C."/>
            <person name="Pham P."/>
            <person name="Pu L.-L."/>
            <person name="Puazo M."/>
            <person name="Raj R."/>
            <person name="Reid J."/>
            <person name="Rouhana J."/>
            <person name="Saada N."/>
            <person name="Shang Y."/>
            <person name="Simmons D."/>
            <person name="Thornton R."/>
            <person name="Warren J."/>
            <person name="Weissenberger G."/>
            <person name="Zhang J."/>
            <person name="Zhang L."/>
            <person name="Zhou C."/>
            <person name="Zhu D."/>
            <person name="Muzny D."/>
            <person name="Worley K."/>
            <person name="Gibbs R."/>
        </authorList>
    </citation>
    <scope>NUCLEOTIDE SEQUENCE [LARGE SCALE GENOMIC DNA]</scope>
    <source>
        <strain evidence="1 2">CF48-3A</strain>
    </source>
</reference>
<dbReference type="Proteomes" id="UP000003419">
    <property type="component" value="Unassembled WGS sequence"/>
</dbReference>
<sequence length="78" mass="9769">MEDKFHKVDDGTTLWSEDGRYYYDNDCYLNVRLIRDGNYLRDKDNNKVYEIVEDQFIYLREDNFKHIEGRPYIWYKEK</sequence>
<evidence type="ECO:0000313" key="1">
    <source>
        <dbReference type="EMBL" id="EEI65445.1"/>
    </source>
</evidence>
<accession>A0A8D9S1V7</accession>
<comment type="caution">
    <text evidence="1">The sequence shown here is derived from an EMBL/GenBank/DDBJ whole genome shotgun (WGS) entry which is preliminary data.</text>
</comment>
<dbReference type="RefSeq" id="WP_003672007.1">
    <property type="nucleotide sequence ID" value="NZ_GG693680.1"/>
</dbReference>
<dbReference type="EMBL" id="ACHG01000135">
    <property type="protein sequence ID" value="EEI65445.1"/>
    <property type="molecule type" value="Genomic_DNA"/>
</dbReference>
<organism evidence="1 2">
    <name type="scientific">Limosilactobacillus reuteri CF48-3A</name>
    <dbReference type="NCBI Taxonomy" id="525341"/>
    <lineage>
        <taxon>Bacteria</taxon>
        <taxon>Bacillati</taxon>
        <taxon>Bacillota</taxon>
        <taxon>Bacilli</taxon>
        <taxon>Lactobacillales</taxon>
        <taxon>Lactobacillaceae</taxon>
        <taxon>Limosilactobacillus</taxon>
    </lineage>
</organism>
<dbReference type="AlphaFoldDB" id="A0A8D9S1V7"/>
<evidence type="ECO:0000313" key="2">
    <source>
        <dbReference type="Proteomes" id="UP000003419"/>
    </source>
</evidence>
<proteinExistence type="predicted"/>
<name>A0A8D9S1V7_LIMRT</name>
<protein>
    <submittedName>
        <fullName evidence="1">Uncharacterized protein</fullName>
    </submittedName>
</protein>